<protein>
    <submittedName>
        <fullName evidence="3">CPBP family intramembrane glutamic endopeptidase</fullName>
        <ecNumber evidence="3">3.4.-.-</ecNumber>
    </submittedName>
</protein>
<name>A0AAU7QQW8_9GAMM</name>
<feature type="domain" description="CAAX prenyl protease 2/Lysostaphin resistance protein A-like" evidence="2">
    <location>
        <begin position="167"/>
        <end position="259"/>
    </location>
</feature>
<dbReference type="PANTHER" id="PTHR36435:SF1">
    <property type="entry name" value="CAAX AMINO TERMINAL PROTEASE FAMILY PROTEIN"/>
    <property type="match status" value="1"/>
</dbReference>
<dbReference type="Pfam" id="PF02517">
    <property type="entry name" value="Rce1-like"/>
    <property type="match status" value="1"/>
</dbReference>
<keyword evidence="1" id="KW-1133">Transmembrane helix</keyword>
<keyword evidence="1" id="KW-0812">Transmembrane</keyword>
<accession>A0AAU7QQW8</accession>
<feature type="transmembrane region" description="Helical" evidence="1">
    <location>
        <begin position="198"/>
        <end position="215"/>
    </location>
</feature>
<dbReference type="RefSeq" id="WP_350016929.1">
    <property type="nucleotide sequence ID" value="NZ_CP157948.1"/>
</dbReference>
<reference evidence="3" key="1">
    <citation type="submission" date="2024-06" db="EMBL/GenBank/DDBJ databases">
        <authorList>
            <person name="Sun Y."/>
        </authorList>
    </citation>
    <scope>NUCLEOTIDE SEQUENCE</scope>
    <source>
        <strain evidence="3">IGA1.0</strain>
    </source>
</reference>
<evidence type="ECO:0000259" key="2">
    <source>
        <dbReference type="Pfam" id="PF02517"/>
    </source>
</evidence>
<dbReference type="EC" id="3.4.-.-" evidence="3"/>
<feature type="transmembrane region" description="Helical" evidence="1">
    <location>
        <begin position="77"/>
        <end position="97"/>
    </location>
</feature>
<dbReference type="GO" id="GO:0080120">
    <property type="term" value="P:CAAX-box protein maturation"/>
    <property type="evidence" value="ECO:0007669"/>
    <property type="project" value="UniProtKB-ARBA"/>
</dbReference>
<feature type="transmembrane region" description="Helical" evidence="1">
    <location>
        <begin position="29"/>
        <end position="57"/>
    </location>
</feature>
<gene>
    <name evidence="3" type="ORF">ABNK63_05780</name>
</gene>
<dbReference type="GO" id="GO:0004175">
    <property type="term" value="F:endopeptidase activity"/>
    <property type="evidence" value="ECO:0007669"/>
    <property type="project" value="UniProtKB-ARBA"/>
</dbReference>
<feature type="transmembrane region" description="Helical" evidence="1">
    <location>
        <begin position="122"/>
        <end position="144"/>
    </location>
</feature>
<sequence>MEVSGTQTPRPPALPSSTTYRLPPGLGGAVGIIAGYFALQLLAGFAFALVAMFAAMFDHPATGLEVAVGTTLARPGMQAWLAIVSLGVAAPLTLWLAHRQWGAWWSTAQPPGLGFVAPSRTWFFALAIATGLLLPWIGSLLTQWLAHGHPVTQDIEQIGARTPLASRLLLVLVVVGVGPVVEELLFRGVLLSALMRHCRAGLAVALSSLAFALIHLPGLDYQWYALPNLLLLAVLLAVLRLGSKSIWPGVLAHGINNLLAVVGWFIAVRATG</sequence>
<proteinExistence type="predicted"/>
<dbReference type="InterPro" id="IPR052710">
    <property type="entry name" value="CAAX_protease"/>
</dbReference>
<keyword evidence="3" id="KW-0378">Hydrolase</keyword>
<dbReference type="PANTHER" id="PTHR36435">
    <property type="entry name" value="SLR1288 PROTEIN"/>
    <property type="match status" value="1"/>
</dbReference>
<dbReference type="AlphaFoldDB" id="A0AAU7QQW8"/>
<keyword evidence="1" id="KW-0472">Membrane</keyword>
<feature type="transmembrane region" description="Helical" evidence="1">
    <location>
        <begin position="221"/>
        <end position="239"/>
    </location>
</feature>
<organism evidence="3">
    <name type="scientific">Rhodanobacter sp. IGA1.0</name>
    <dbReference type="NCBI Taxonomy" id="3158582"/>
    <lineage>
        <taxon>Bacteria</taxon>
        <taxon>Pseudomonadati</taxon>
        <taxon>Pseudomonadota</taxon>
        <taxon>Gammaproteobacteria</taxon>
        <taxon>Lysobacterales</taxon>
        <taxon>Rhodanobacteraceae</taxon>
        <taxon>Rhodanobacter</taxon>
    </lineage>
</organism>
<dbReference type="InterPro" id="IPR003675">
    <property type="entry name" value="Rce1/LyrA-like_dom"/>
</dbReference>
<evidence type="ECO:0000313" key="3">
    <source>
        <dbReference type="EMBL" id="XBS91148.1"/>
    </source>
</evidence>
<feature type="transmembrane region" description="Helical" evidence="1">
    <location>
        <begin position="246"/>
        <end position="267"/>
    </location>
</feature>
<feature type="transmembrane region" description="Helical" evidence="1">
    <location>
        <begin position="164"/>
        <end position="186"/>
    </location>
</feature>
<dbReference type="EMBL" id="CP157948">
    <property type="protein sequence ID" value="XBS91148.1"/>
    <property type="molecule type" value="Genomic_DNA"/>
</dbReference>
<evidence type="ECO:0000256" key="1">
    <source>
        <dbReference type="SAM" id="Phobius"/>
    </source>
</evidence>